<dbReference type="PANTHER" id="PTHR42881:SF2">
    <property type="entry name" value="PROLYL ENDOPEPTIDASE"/>
    <property type="match status" value="1"/>
</dbReference>
<dbReference type="AlphaFoldDB" id="G7DVI0"/>
<dbReference type="PANTHER" id="PTHR42881">
    <property type="entry name" value="PROLYL ENDOPEPTIDASE"/>
    <property type="match status" value="1"/>
</dbReference>
<dbReference type="OMA" id="LDPWFSH"/>
<feature type="region of interest" description="Disordered" evidence="8">
    <location>
        <begin position="720"/>
        <end position="749"/>
    </location>
</feature>
<dbReference type="InParanoid" id="G7DVI0"/>
<evidence type="ECO:0000256" key="6">
    <source>
        <dbReference type="ARBA" id="ARBA00022825"/>
    </source>
</evidence>
<comment type="caution">
    <text evidence="11">The sequence shown here is derived from an EMBL/GenBank/DDBJ whole genome shotgun (WGS) entry which is preliminary data.</text>
</comment>
<reference evidence="11 12" key="1">
    <citation type="journal article" date="2011" name="J. Gen. Appl. Microbiol.">
        <title>Draft genome sequencing of the enigmatic basidiomycete Mixia osmundae.</title>
        <authorList>
            <person name="Nishida H."/>
            <person name="Nagatsuka Y."/>
            <person name="Sugiyama J."/>
        </authorList>
    </citation>
    <scope>NUCLEOTIDE SEQUENCE [LARGE SCALE GENOMIC DNA]</scope>
    <source>
        <strain evidence="12">CBS 9802 / IAM 14324 / JCM 22182 / KY 12970</strain>
    </source>
</reference>
<protein>
    <recommendedName>
        <fullName evidence="7">Prolyl endopeptidase</fullName>
        <ecNumber evidence="7">3.4.21.-</ecNumber>
    </recommendedName>
</protein>
<dbReference type="GO" id="GO:0005829">
    <property type="term" value="C:cytosol"/>
    <property type="evidence" value="ECO:0007669"/>
    <property type="project" value="TreeGrafter"/>
</dbReference>
<accession>G7DVI0</accession>
<evidence type="ECO:0000256" key="1">
    <source>
        <dbReference type="ARBA" id="ARBA00001070"/>
    </source>
</evidence>
<keyword evidence="5 7" id="KW-0378">Hydrolase</keyword>
<comment type="subunit">
    <text evidence="3">Monomer.</text>
</comment>
<proteinExistence type="inferred from homology"/>
<dbReference type="Proteomes" id="UP000009131">
    <property type="component" value="Unassembled WGS sequence"/>
</dbReference>
<feature type="domain" description="Peptidase S9 prolyl oligopeptidase catalytic" evidence="9">
    <location>
        <begin position="537"/>
        <end position="734"/>
    </location>
</feature>
<evidence type="ECO:0000259" key="10">
    <source>
        <dbReference type="Pfam" id="PF02897"/>
    </source>
</evidence>
<dbReference type="GO" id="GO:0004252">
    <property type="term" value="F:serine-type endopeptidase activity"/>
    <property type="evidence" value="ECO:0007669"/>
    <property type="project" value="UniProtKB-UniRule"/>
</dbReference>
<evidence type="ECO:0000256" key="2">
    <source>
        <dbReference type="ARBA" id="ARBA00005228"/>
    </source>
</evidence>
<dbReference type="Pfam" id="PF02897">
    <property type="entry name" value="Peptidase_S9_N"/>
    <property type="match status" value="1"/>
</dbReference>
<dbReference type="RefSeq" id="XP_014566264.1">
    <property type="nucleotide sequence ID" value="XM_014710778.1"/>
</dbReference>
<evidence type="ECO:0000259" key="9">
    <source>
        <dbReference type="Pfam" id="PF00326"/>
    </source>
</evidence>
<organism evidence="11 12">
    <name type="scientific">Mixia osmundae (strain CBS 9802 / IAM 14324 / JCM 22182 / KY 12970)</name>
    <dbReference type="NCBI Taxonomy" id="764103"/>
    <lineage>
        <taxon>Eukaryota</taxon>
        <taxon>Fungi</taxon>
        <taxon>Dikarya</taxon>
        <taxon>Basidiomycota</taxon>
        <taxon>Pucciniomycotina</taxon>
        <taxon>Mixiomycetes</taxon>
        <taxon>Mixiales</taxon>
        <taxon>Mixiaceae</taxon>
        <taxon>Mixia</taxon>
    </lineage>
</organism>
<sequence length="749" mass="83911">MLLAAQKLECMLRARTLTRLSKLSDHLRKMSSDHVAWNDKYPTAKRSGTVETFKSASQGSVEVPEPYDWLQASASEPKVSSFVKSQAQLTESYLAKLPDRKPLRDVIESNFSYPRLSCPSLKGDGYRYYSYNSGLENQSRLMRFRKGDEGKEDRAAELFFDPNRLSKEGTTSLRTTAFSESGNLFAYALSAKGSDWSTIYARKTASTHPPNDTSVGDHGRLSDVIKHVKFSSLTWKTDDSGFFYQRFPEPSTDELGKETDQTENASLHFHRIGTEQNADELVYKDEQHPKYMFSTDVSDDGQFLFMYTSRDTARKNLLWVKDLHEPDSDWLKVVDEFDAEYSVIANDGTKLYLSTNAQAPQNKLVTYDLANPEAGFVELLPEDPTATLSSVHAIDNDKLFVIYSRDVQDELWLYDLATCTQKQRLLEHEVGSITQISGRRHHTDCFVSLTGFLAPDTTYWLKFHQGKPSIEPYRTTKLSGLSPDDFEPTQQIFFDSRDGVTKVPMFVTRPKVRKTNAALCYAYGGFSHAMTPFFSPAMLSFCKRYGVSLVVVNVRGGSEYGETWHEAGTKDRKQNVFNDFADAALHLVKLGVADEGKIAINGGSNGGLLVAACLNQFPQLWGACLADVGVMDMLRFQRFTIGSAWVSDYGDADNDPEAFDYLYKYSPVHNVPADAELPATLLCTSDHDDRVSPLHSFKLAAALQHARPNNKEPLLLRVDLDSGHGAGTGTASNKQPTNTHSQRTRSDCR</sequence>
<gene>
    <name evidence="11" type="primary">Mo01242</name>
    <name evidence="11" type="ORF">E5Q_01242</name>
</gene>
<keyword evidence="4 7" id="KW-0645">Protease</keyword>
<dbReference type="OrthoDB" id="248387at2759"/>
<dbReference type="Gene3D" id="2.130.10.120">
    <property type="entry name" value="Prolyl oligopeptidase, N-terminal domain"/>
    <property type="match status" value="1"/>
</dbReference>
<evidence type="ECO:0000256" key="3">
    <source>
        <dbReference type="ARBA" id="ARBA00011245"/>
    </source>
</evidence>
<feature type="domain" description="Peptidase S9A N-terminal" evidence="10">
    <location>
        <begin position="46"/>
        <end position="468"/>
    </location>
</feature>
<keyword evidence="6 7" id="KW-0720">Serine protease</keyword>
<dbReference type="EC" id="3.4.21.-" evidence="7"/>
<evidence type="ECO:0000256" key="4">
    <source>
        <dbReference type="ARBA" id="ARBA00022670"/>
    </source>
</evidence>
<dbReference type="PROSITE" id="PS00708">
    <property type="entry name" value="PRO_ENDOPEP_SER"/>
    <property type="match status" value="1"/>
</dbReference>
<dbReference type="SUPFAM" id="SSF53474">
    <property type="entry name" value="alpha/beta-Hydrolases"/>
    <property type="match status" value="1"/>
</dbReference>
<dbReference type="EMBL" id="BABT02000043">
    <property type="protein sequence ID" value="GAA94590.1"/>
    <property type="molecule type" value="Genomic_DNA"/>
</dbReference>
<feature type="compositionally biased region" description="Polar residues" evidence="8">
    <location>
        <begin position="729"/>
        <end position="741"/>
    </location>
</feature>
<dbReference type="FunFam" id="2.130.10.120:FF:000001">
    <property type="entry name" value="Prolyl endopeptidase"/>
    <property type="match status" value="1"/>
</dbReference>
<comment type="catalytic activity">
    <reaction evidence="1">
        <text>Hydrolysis of Pro-|-Xaa &gt;&gt; Ala-|-Xaa in oligopeptides.</text>
        <dbReference type="EC" id="3.4.21.26"/>
    </reaction>
</comment>
<dbReference type="InterPro" id="IPR002470">
    <property type="entry name" value="Peptidase_S9A"/>
</dbReference>
<dbReference type="GO" id="GO:0070012">
    <property type="term" value="F:oligopeptidase activity"/>
    <property type="evidence" value="ECO:0007669"/>
    <property type="project" value="TreeGrafter"/>
</dbReference>
<dbReference type="InterPro" id="IPR051167">
    <property type="entry name" value="Prolyl_oligopep/macrocyclase"/>
</dbReference>
<dbReference type="InterPro" id="IPR023302">
    <property type="entry name" value="Pept_S9A_N"/>
</dbReference>
<dbReference type="STRING" id="764103.G7DVI0"/>
<name>G7DVI0_MIXOS</name>
<dbReference type="FunFam" id="3.40.50.1820:FF:000005">
    <property type="entry name" value="Prolyl endopeptidase"/>
    <property type="match status" value="1"/>
</dbReference>
<keyword evidence="12" id="KW-1185">Reference proteome</keyword>
<dbReference type="eggNOG" id="KOG2237">
    <property type="taxonomic scope" value="Eukaryota"/>
</dbReference>
<evidence type="ECO:0000313" key="12">
    <source>
        <dbReference type="Proteomes" id="UP000009131"/>
    </source>
</evidence>
<comment type="similarity">
    <text evidence="2 7">Belongs to the peptidase S9A family.</text>
</comment>
<evidence type="ECO:0000256" key="5">
    <source>
        <dbReference type="ARBA" id="ARBA00022801"/>
    </source>
</evidence>
<dbReference type="InterPro" id="IPR001375">
    <property type="entry name" value="Peptidase_S9_cat"/>
</dbReference>
<dbReference type="Gene3D" id="3.40.50.1820">
    <property type="entry name" value="alpha/beta hydrolase"/>
    <property type="match status" value="1"/>
</dbReference>
<dbReference type="HOGENOM" id="CLU_011290_1_1_1"/>
<evidence type="ECO:0000256" key="8">
    <source>
        <dbReference type="SAM" id="MobiDB-lite"/>
    </source>
</evidence>
<dbReference type="Pfam" id="PF00326">
    <property type="entry name" value="Peptidase_S9"/>
    <property type="match status" value="1"/>
</dbReference>
<dbReference type="PRINTS" id="PR00862">
    <property type="entry name" value="PROLIGOPTASE"/>
</dbReference>
<dbReference type="InterPro" id="IPR002471">
    <property type="entry name" value="Pept_S9_AS"/>
</dbReference>
<dbReference type="SUPFAM" id="SSF50993">
    <property type="entry name" value="Peptidase/esterase 'gauge' domain"/>
    <property type="match status" value="1"/>
</dbReference>
<reference evidence="11 12" key="2">
    <citation type="journal article" date="2012" name="Open Biol.">
        <title>Characteristics of nucleosomes and linker DNA regions on the genome of the basidiomycete Mixia osmundae revealed by mono- and dinucleosome mapping.</title>
        <authorList>
            <person name="Nishida H."/>
            <person name="Kondo S."/>
            <person name="Matsumoto T."/>
            <person name="Suzuki Y."/>
            <person name="Yoshikawa H."/>
            <person name="Taylor T.D."/>
            <person name="Sugiyama J."/>
        </authorList>
    </citation>
    <scope>NUCLEOTIDE SEQUENCE [LARGE SCALE GENOMIC DNA]</scope>
    <source>
        <strain evidence="12">CBS 9802 / IAM 14324 / JCM 22182 / KY 12970</strain>
    </source>
</reference>
<evidence type="ECO:0000313" key="11">
    <source>
        <dbReference type="EMBL" id="GAA94590.1"/>
    </source>
</evidence>
<evidence type="ECO:0000256" key="7">
    <source>
        <dbReference type="RuleBase" id="RU368024"/>
    </source>
</evidence>
<dbReference type="GO" id="GO:0006508">
    <property type="term" value="P:proteolysis"/>
    <property type="evidence" value="ECO:0007669"/>
    <property type="project" value="UniProtKB-KW"/>
</dbReference>
<dbReference type="InterPro" id="IPR029058">
    <property type="entry name" value="AB_hydrolase_fold"/>
</dbReference>